<dbReference type="AlphaFoldDB" id="W9X168"/>
<comment type="caution">
    <text evidence="2">The sequence shown here is derived from an EMBL/GenBank/DDBJ whole genome shotgun (WGS) entry which is preliminary data.</text>
</comment>
<dbReference type="GO" id="GO:0047372">
    <property type="term" value="F:monoacylglycerol lipase activity"/>
    <property type="evidence" value="ECO:0007669"/>
    <property type="project" value="TreeGrafter"/>
</dbReference>
<evidence type="ECO:0000313" key="3">
    <source>
        <dbReference type="Proteomes" id="UP000019471"/>
    </source>
</evidence>
<gene>
    <name evidence="2" type="ORF">A1O5_02202</name>
</gene>
<dbReference type="InterPro" id="IPR029058">
    <property type="entry name" value="AB_hydrolase_fold"/>
</dbReference>
<dbReference type="eggNOG" id="KOG4178">
    <property type="taxonomic scope" value="Eukaryota"/>
</dbReference>
<dbReference type="GO" id="GO:0016020">
    <property type="term" value="C:membrane"/>
    <property type="evidence" value="ECO:0007669"/>
    <property type="project" value="TreeGrafter"/>
</dbReference>
<dbReference type="GeneID" id="19186935"/>
<dbReference type="Proteomes" id="UP000019471">
    <property type="component" value="Unassembled WGS sequence"/>
</dbReference>
<keyword evidence="3" id="KW-1185">Reference proteome</keyword>
<dbReference type="SUPFAM" id="SSF53474">
    <property type="entry name" value="alpha/beta-Hydrolases"/>
    <property type="match status" value="1"/>
</dbReference>
<dbReference type="EMBL" id="AMGX01000003">
    <property type="protein sequence ID" value="EXJ73908.1"/>
    <property type="molecule type" value="Genomic_DNA"/>
</dbReference>
<dbReference type="InterPro" id="IPR000073">
    <property type="entry name" value="AB_hydrolase_1"/>
</dbReference>
<dbReference type="Pfam" id="PF00561">
    <property type="entry name" value="Abhydrolase_1"/>
    <property type="match status" value="1"/>
</dbReference>
<dbReference type="GO" id="GO:0046464">
    <property type="term" value="P:acylglycerol catabolic process"/>
    <property type="evidence" value="ECO:0007669"/>
    <property type="project" value="TreeGrafter"/>
</dbReference>
<proteinExistence type="predicted"/>
<dbReference type="HOGENOM" id="CLU_020336_50_3_1"/>
<dbReference type="RefSeq" id="XP_007741008.1">
    <property type="nucleotide sequence ID" value="XM_007742818.1"/>
</dbReference>
<dbReference type="InterPro" id="IPR050266">
    <property type="entry name" value="AB_hydrolase_sf"/>
</dbReference>
<evidence type="ECO:0000313" key="2">
    <source>
        <dbReference type="EMBL" id="EXJ73908.1"/>
    </source>
</evidence>
<reference evidence="2 3" key="1">
    <citation type="submission" date="2013-03" db="EMBL/GenBank/DDBJ databases">
        <title>The Genome Sequence of Cladophialophora psammophila CBS 110553.</title>
        <authorList>
            <consortium name="The Broad Institute Genomics Platform"/>
            <person name="Cuomo C."/>
            <person name="de Hoog S."/>
            <person name="Gorbushina A."/>
            <person name="Walker B."/>
            <person name="Young S.K."/>
            <person name="Zeng Q."/>
            <person name="Gargeya S."/>
            <person name="Fitzgerald M."/>
            <person name="Haas B."/>
            <person name="Abouelleil A."/>
            <person name="Allen A.W."/>
            <person name="Alvarado L."/>
            <person name="Arachchi H.M."/>
            <person name="Berlin A.M."/>
            <person name="Chapman S.B."/>
            <person name="Gainer-Dewar J."/>
            <person name="Goldberg J."/>
            <person name="Griggs A."/>
            <person name="Gujja S."/>
            <person name="Hansen M."/>
            <person name="Howarth C."/>
            <person name="Imamovic A."/>
            <person name="Ireland A."/>
            <person name="Larimer J."/>
            <person name="McCowan C."/>
            <person name="Murphy C."/>
            <person name="Pearson M."/>
            <person name="Poon T.W."/>
            <person name="Priest M."/>
            <person name="Roberts A."/>
            <person name="Saif S."/>
            <person name="Shea T."/>
            <person name="Sisk P."/>
            <person name="Sykes S."/>
            <person name="Wortman J."/>
            <person name="Nusbaum C."/>
            <person name="Birren B."/>
        </authorList>
    </citation>
    <scope>NUCLEOTIDE SEQUENCE [LARGE SCALE GENOMIC DNA]</scope>
    <source>
        <strain evidence="2 3">CBS 110553</strain>
    </source>
</reference>
<organism evidence="2 3">
    <name type="scientific">Cladophialophora psammophila CBS 110553</name>
    <dbReference type="NCBI Taxonomy" id="1182543"/>
    <lineage>
        <taxon>Eukaryota</taxon>
        <taxon>Fungi</taxon>
        <taxon>Dikarya</taxon>
        <taxon>Ascomycota</taxon>
        <taxon>Pezizomycotina</taxon>
        <taxon>Eurotiomycetes</taxon>
        <taxon>Chaetothyriomycetidae</taxon>
        <taxon>Chaetothyriales</taxon>
        <taxon>Herpotrichiellaceae</taxon>
        <taxon>Cladophialophora</taxon>
    </lineage>
</organism>
<dbReference type="PANTHER" id="PTHR43798">
    <property type="entry name" value="MONOACYLGLYCEROL LIPASE"/>
    <property type="match status" value="1"/>
</dbReference>
<feature type="domain" description="AB hydrolase-1" evidence="1">
    <location>
        <begin position="34"/>
        <end position="263"/>
    </location>
</feature>
<dbReference type="OrthoDB" id="8119704at2759"/>
<evidence type="ECO:0000259" key="1">
    <source>
        <dbReference type="Pfam" id="PF00561"/>
    </source>
</evidence>
<dbReference type="Gene3D" id="3.40.50.1820">
    <property type="entry name" value="alpha/beta hydrolase"/>
    <property type="match status" value="1"/>
</dbReference>
<accession>W9X168</accession>
<sequence>MQAAIPGKIITHPNGQTTHLIIDNFTDPWLPCETILIQHGFARHAAFWYHWVPVLARKYRVIRRDARGHGHSSTPDERTYDYSIDTICEEIVDTLDQLGIRQVHFLGESTSGMVGEFFACKHAERVKSLIICSSPTFLPPQALSLFAFGHKDWPTACRELGSRGWAEALSKVPGTVSIQDKNYVDWWIDQVGVSSAEGLAGYAKFLSSLDSRGVLSQIKVPMLILAPANSAATKLEEQRGIKQSVEQAQLEVISGKGHEIYVEMPEACQKAVLAFLSQIK</sequence>
<name>W9X168_9EURO</name>
<protein>
    <recommendedName>
        <fullName evidence="1">AB hydrolase-1 domain-containing protein</fullName>
    </recommendedName>
</protein>
<dbReference type="STRING" id="1182543.W9X168"/>
<dbReference type="PANTHER" id="PTHR43798:SF33">
    <property type="entry name" value="HYDROLASE, PUTATIVE (AFU_ORTHOLOGUE AFUA_2G14860)-RELATED"/>
    <property type="match status" value="1"/>
</dbReference>